<comment type="caution">
    <text evidence="1">The sequence shown here is derived from an EMBL/GenBank/DDBJ whole genome shotgun (WGS) entry which is preliminary data.</text>
</comment>
<keyword evidence="2" id="KW-1185">Reference proteome</keyword>
<evidence type="ECO:0000313" key="1">
    <source>
        <dbReference type="EMBL" id="CAD5126538.1"/>
    </source>
</evidence>
<sequence>MTLMDDGQYSDPLSYSKDIVYENLSEEGVNQFLKTISTCTQDITFWSFYSFIFHHAYIFWDNIYRLGNNFPDGICKCFTDIRCKEESNVNAECYGTPDNKWVDFSGTFSVKSHSLPLKTIVLGDLGLTVEKVEYSIKKLECMFQLVMVSIEFPFEKCWCNQEKWKKIKLELVDSKTATCVTLIGKILHLTIETLTNFVEFQIYGENIEENNPEFFAYDKNSVLCKEKENYKFFCPST</sequence>
<protein>
    <submittedName>
        <fullName evidence="1">Uncharacterized protein</fullName>
    </submittedName>
</protein>
<evidence type="ECO:0000313" key="2">
    <source>
        <dbReference type="Proteomes" id="UP000549394"/>
    </source>
</evidence>
<proteinExistence type="predicted"/>
<dbReference type="Proteomes" id="UP000549394">
    <property type="component" value="Unassembled WGS sequence"/>
</dbReference>
<gene>
    <name evidence="1" type="ORF">DGYR_LOCUS13776</name>
</gene>
<reference evidence="1 2" key="1">
    <citation type="submission" date="2020-08" db="EMBL/GenBank/DDBJ databases">
        <authorList>
            <person name="Hejnol A."/>
        </authorList>
    </citation>
    <scope>NUCLEOTIDE SEQUENCE [LARGE SCALE GENOMIC DNA]</scope>
</reference>
<dbReference type="AlphaFoldDB" id="A0A7I8WED4"/>
<accession>A0A7I8WED4</accession>
<name>A0A7I8WED4_9ANNE</name>
<organism evidence="1 2">
    <name type="scientific">Dimorphilus gyrociliatus</name>
    <dbReference type="NCBI Taxonomy" id="2664684"/>
    <lineage>
        <taxon>Eukaryota</taxon>
        <taxon>Metazoa</taxon>
        <taxon>Spiralia</taxon>
        <taxon>Lophotrochozoa</taxon>
        <taxon>Annelida</taxon>
        <taxon>Polychaeta</taxon>
        <taxon>Polychaeta incertae sedis</taxon>
        <taxon>Dinophilidae</taxon>
        <taxon>Dimorphilus</taxon>
    </lineage>
</organism>
<dbReference type="EMBL" id="CAJFCJ010000059">
    <property type="protein sequence ID" value="CAD5126538.1"/>
    <property type="molecule type" value="Genomic_DNA"/>
</dbReference>